<proteinExistence type="predicted"/>
<dbReference type="PANTHER" id="PTHR47307:SF2">
    <property type="entry name" value="GLUTATHIONE-REGULATED POTASSIUM-EFFLUX SYSTEM ANCILLARY PROTEIN KEFF"/>
    <property type="match status" value="1"/>
</dbReference>
<dbReference type="OrthoDB" id="9798454at2"/>
<evidence type="ECO:0000313" key="4">
    <source>
        <dbReference type="Proteomes" id="UP000267418"/>
    </source>
</evidence>
<dbReference type="Gene3D" id="3.40.50.360">
    <property type="match status" value="1"/>
</dbReference>
<feature type="domain" description="Flavodoxin-like fold" evidence="2">
    <location>
        <begin position="21"/>
        <end position="188"/>
    </location>
</feature>
<dbReference type="GO" id="GO:0009055">
    <property type="term" value="F:electron transfer activity"/>
    <property type="evidence" value="ECO:0007669"/>
    <property type="project" value="TreeGrafter"/>
</dbReference>
<protein>
    <submittedName>
        <fullName evidence="3">NAD(P)H dehydrogenase</fullName>
    </submittedName>
</protein>
<evidence type="ECO:0000313" key="3">
    <source>
        <dbReference type="EMBL" id="RTQ33883.1"/>
    </source>
</evidence>
<dbReference type="AlphaFoldDB" id="A0A3S0Q9M8"/>
<dbReference type="GO" id="GO:0003955">
    <property type="term" value="F:NAD(P)H dehydrogenase (quinone) activity"/>
    <property type="evidence" value="ECO:0007669"/>
    <property type="project" value="TreeGrafter"/>
</dbReference>
<dbReference type="Pfam" id="PF02525">
    <property type="entry name" value="Flavodoxin_2"/>
    <property type="match status" value="1"/>
</dbReference>
<dbReference type="GO" id="GO:0010181">
    <property type="term" value="F:FMN binding"/>
    <property type="evidence" value="ECO:0007669"/>
    <property type="project" value="TreeGrafter"/>
</dbReference>
<dbReference type="EMBL" id="RXOE01000003">
    <property type="protein sequence ID" value="RTQ33883.1"/>
    <property type="molecule type" value="Genomic_DNA"/>
</dbReference>
<organism evidence="3 4">
    <name type="scientific">Variovorax gossypii</name>
    <dbReference type="NCBI Taxonomy" id="1679495"/>
    <lineage>
        <taxon>Bacteria</taxon>
        <taxon>Pseudomonadati</taxon>
        <taxon>Pseudomonadota</taxon>
        <taxon>Betaproteobacteria</taxon>
        <taxon>Burkholderiales</taxon>
        <taxon>Comamonadaceae</taxon>
        <taxon>Variovorax</taxon>
    </lineage>
</organism>
<name>A0A3S0Q9M8_9BURK</name>
<dbReference type="InterPro" id="IPR046980">
    <property type="entry name" value="KefG/KefF"/>
</dbReference>
<keyword evidence="4" id="KW-1185">Reference proteome</keyword>
<evidence type="ECO:0000259" key="2">
    <source>
        <dbReference type="Pfam" id="PF02525"/>
    </source>
</evidence>
<comment type="caution">
    <text evidence="3">The sequence shown here is derived from an EMBL/GenBank/DDBJ whole genome shotgun (WGS) entry which is preliminary data.</text>
</comment>
<dbReference type="RefSeq" id="WP_126471403.1">
    <property type="nucleotide sequence ID" value="NZ_RXOE01000003.1"/>
</dbReference>
<dbReference type="PANTHER" id="PTHR47307">
    <property type="entry name" value="GLUTATHIONE-REGULATED POTASSIUM-EFFLUX SYSTEM ANCILLARY PROTEIN KEFG"/>
    <property type="match status" value="1"/>
</dbReference>
<evidence type="ECO:0000256" key="1">
    <source>
        <dbReference type="ARBA" id="ARBA00023002"/>
    </source>
</evidence>
<sequence length="253" mass="27528">MTTTTSTGTPADRPDGGSGGIYVLAAHPHWRDSRVNRRMLAAARAVPGVDVNDLYGSYPDFAIDVEAEQARLARASLVVLLHPIHWYSMPALQKLWLDDVLSYGWAYGPGGTALQGKDLWLVATTGSPEASYHPQNYHRYFFDAFLPPYEQTAALCGMRFLPPLIFYGARSASEADVKSHVETFAQRLGSYPDWPEIEEIDICVSCPVPESDRPADNDDVAKVVSNAFQAAMSHGLATATAIASADDNGRKAP</sequence>
<accession>A0A3S0Q9M8</accession>
<dbReference type="InterPro" id="IPR003680">
    <property type="entry name" value="Flavodoxin_fold"/>
</dbReference>
<keyword evidence="1" id="KW-0560">Oxidoreductase</keyword>
<dbReference type="Proteomes" id="UP000267418">
    <property type="component" value="Unassembled WGS sequence"/>
</dbReference>
<dbReference type="SUPFAM" id="SSF52218">
    <property type="entry name" value="Flavoproteins"/>
    <property type="match status" value="1"/>
</dbReference>
<gene>
    <name evidence="3" type="ORF">EJP69_16070</name>
</gene>
<dbReference type="InterPro" id="IPR029039">
    <property type="entry name" value="Flavoprotein-like_sf"/>
</dbReference>
<reference evidence="3 4" key="1">
    <citation type="submission" date="2018-12" db="EMBL/GenBank/DDBJ databases">
        <title>The genome of Variovorax gossypii DSM 100435.</title>
        <authorList>
            <person name="Gao J."/>
            <person name="Sun J."/>
        </authorList>
    </citation>
    <scope>NUCLEOTIDE SEQUENCE [LARGE SCALE GENOMIC DNA]</scope>
    <source>
        <strain evidence="3 4">DSM 100435</strain>
    </source>
</reference>